<dbReference type="Proteomes" id="UP001162992">
    <property type="component" value="Chromosome 19"/>
</dbReference>
<dbReference type="EMBL" id="CM055110">
    <property type="protein sequence ID" value="KAJ7520938.1"/>
    <property type="molecule type" value="Genomic_DNA"/>
</dbReference>
<evidence type="ECO:0000313" key="2">
    <source>
        <dbReference type="Proteomes" id="UP001162992"/>
    </source>
</evidence>
<reference evidence="2" key="1">
    <citation type="journal article" date="2024" name="Proc. Natl. Acad. Sci. U.S.A.">
        <title>Extraordinary preservation of gene collinearity over three hundred million years revealed in homosporous lycophytes.</title>
        <authorList>
            <person name="Li C."/>
            <person name="Wickell D."/>
            <person name="Kuo L.Y."/>
            <person name="Chen X."/>
            <person name="Nie B."/>
            <person name="Liao X."/>
            <person name="Peng D."/>
            <person name="Ji J."/>
            <person name="Jenkins J."/>
            <person name="Williams M."/>
            <person name="Shu S."/>
            <person name="Plott C."/>
            <person name="Barry K."/>
            <person name="Rajasekar S."/>
            <person name="Grimwood J."/>
            <person name="Han X."/>
            <person name="Sun S."/>
            <person name="Hou Z."/>
            <person name="He W."/>
            <person name="Dai G."/>
            <person name="Sun C."/>
            <person name="Schmutz J."/>
            <person name="Leebens-Mack J.H."/>
            <person name="Li F.W."/>
            <person name="Wang L."/>
        </authorList>
    </citation>
    <scope>NUCLEOTIDE SEQUENCE [LARGE SCALE GENOMIC DNA]</scope>
    <source>
        <strain evidence="2">cv. PW_Plant_1</strain>
    </source>
</reference>
<comment type="caution">
    <text evidence="1">The sequence shown here is derived from an EMBL/GenBank/DDBJ whole genome shotgun (WGS) entry which is preliminary data.</text>
</comment>
<organism evidence="1 2">
    <name type="scientific">Diphasiastrum complanatum</name>
    <name type="common">Issler's clubmoss</name>
    <name type="synonym">Lycopodium complanatum</name>
    <dbReference type="NCBI Taxonomy" id="34168"/>
    <lineage>
        <taxon>Eukaryota</taxon>
        <taxon>Viridiplantae</taxon>
        <taxon>Streptophyta</taxon>
        <taxon>Embryophyta</taxon>
        <taxon>Tracheophyta</taxon>
        <taxon>Lycopodiopsida</taxon>
        <taxon>Lycopodiales</taxon>
        <taxon>Lycopodiaceae</taxon>
        <taxon>Lycopodioideae</taxon>
        <taxon>Diphasiastrum</taxon>
    </lineage>
</organism>
<name>A0ACC2ATR7_DIPCM</name>
<sequence length="155" mass="16516">MAIGLSQQMNSLFYIATFLIMLHWNTSSIPSSSFTPFAAAQPGSALGNATFYTAPYVPSSCFGFDKDQFPAGNLFAAASEYLWNDRKACGKHFRVSCVGGTNLGVAKPCKPGSIIVRIVDKCPLPGCQGTLDLSAEAFNTIADPDAGKVMISYIE</sequence>
<accession>A0ACC2ATR7</accession>
<keyword evidence="2" id="KW-1185">Reference proteome</keyword>
<gene>
    <name evidence="1" type="ORF">O6H91_19G030700</name>
</gene>
<proteinExistence type="predicted"/>
<evidence type="ECO:0000313" key="1">
    <source>
        <dbReference type="EMBL" id="KAJ7520938.1"/>
    </source>
</evidence>
<protein>
    <submittedName>
        <fullName evidence="1">Uncharacterized protein</fullName>
    </submittedName>
</protein>